<organism evidence="3 4">
    <name type="scientific">Qipengyuania profundimaris</name>
    <dbReference type="NCBI Taxonomy" id="3067652"/>
    <lineage>
        <taxon>Bacteria</taxon>
        <taxon>Pseudomonadati</taxon>
        <taxon>Pseudomonadota</taxon>
        <taxon>Alphaproteobacteria</taxon>
        <taxon>Sphingomonadales</taxon>
        <taxon>Erythrobacteraceae</taxon>
        <taxon>Qipengyuania</taxon>
    </lineage>
</organism>
<dbReference type="RefSeq" id="WP_305931566.1">
    <property type="nucleotide sequence ID" value="NZ_JAVAIM010000001.1"/>
</dbReference>
<accession>A0ABT9HLU0</accession>
<feature type="domain" description="Antitoxin Xre/MbcA/ParS-like toxin-binding" evidence="1">
    <location>
        <begin position="72"/>
        <end position="118"/>
    </location>
</feature>
<feature type="domain" description="Antitoxin Xre-like helix-turn-helix" evidence="2">
    <location>
        <begin position="3"/>
        <end position="63"/>
    </location>
</feature>
<comment type="caution">
    <text evidence="3">The sequence shown here is derived from an EMBL/GenBank/DDBJ whole genome shotgun (WGS) entry which is preliminary data.</text>
</comment>
<protein>
    <submittedName>
        <fullName evidence="3">DUF2384 domain-containing protein</fullName>
    </submittedName>
</protein>
<dbReference type="EMBL" id="JAVAIM010000001">
    <property type="protein sequence ID" value="MDP4574119.1"/>
    <property type="molecule type" value="Genomic_DNA"/>
</dbReference>
<evidence type="ECO:0000259" key="1">
    <source>
        <dbReference type="Pfam" id="PF09722"/>
    </source>
</evidence>
<dbReference type="Proteomes" id="UP001240639">
    <property type="component" value="Unassembled WGS sequence"/>
</dbReference>
<dbReference type="Pfam" id="PF20432">
    <property type="entry name" value="Xre-like-HTH"/>
    <property type="match status" value="1"/>
</dbReference>
<dbReference type="InterPro" id="IPR024467">
    <property type="entry name" value="Xre/MbcA/ParS-like_toxin-bd"/>
</dbReference>
<evidence type="ECO:0000259" key="2">
    <source>
        <dbReference type="Pfam" id="PF20432"/>
    </source>
</evidence>
<dbReference type="Pfam" id="PF09722">
    <property type="entry name" value="Xre_MbcA_ParS_C"/>
    <property type="match status" value="1"/>
</dbReference>
<name>A0ABT9HLU0_9SPHN</name>
<evidence type="ECO:0000313" key="3">
    <source>
        <dbReference type="EMBL" id="MDP4574119.1"/>
    </source>
</evidence>
<dbReference type="InterPro" id="IPR046847">
    <property type="entry name" value="Xre-like_HTH"/>
</dbReference>
<evidence type="ECO:0000313" key="4">
    <source>
        <dbReference type="Proteomes" id="UP001240639"/>
    </source>
</evidence>
<sequence length="158" mass="17580">MTRVVKDRVALRAFFKIAKVWGLTDDEQLSILGQPDQATFDAWRHGEGPTLPRDTLERISYVLGIFQGINTLLPDKEIAAAWVRQPNDAPIFDGISALDRMTAGNVSDLLVVRQYLDAEAPPLKTSRDRLFGALEGKISIADDFDETPPDIIDVMEGR</sequence>
<gene>
    <name evidence="3" type="ORF">Q9K02_03060</name>
</gene>
<reference evidence="3 4" key="1">
    <citation type="submission" date="2023-08" db="EMBL/GenBank/DDBJ databases">
        <title>genomic of G39.</title>
        <authorList>
            <person name="Wang Y."/>
        </authorList>
    </citation>
    <scope>NUCLEOTIDE SEQUENCE [LARGE SCALE GENOMIC DNA]</scope>
    <source>
        <strain evidence="3 4">G39</strain>
    </source>
</reference>
<proteinExistence type="predicted"/>
<keyword evidence="4" id="KW-1185">Reference proteome</keyword>